<dbReference type="EMBL" id="WNZZ01000014">
    <property type="protein sequence ID" value="MUG24348.1"/>
    <property type="molecule type" value="Genomic_DNA"/>
</dbReference>
<dbReference type="HOGENOM" id="CLU_203844_1_0_9"/>
<dbReference type="NCBIfam" id="NF042414">
    <property type="entry name" value="CLC_0170_fam"/>
    <property type="match status" value="1"/>
</dbReference>
<dbReference type="Proteomes" id="UP000029278">
    <property type="component" value="Unassembled WGS sequence"/>
</dbReference>
<dbReference type="GeneID" id="77008810"/>
<dbReference type="EMBL" id="JMQA01000030">
    <property type="protein sequence ID" value="KFN08072.1"/>
    <property type="molecule type" value="Genomic_DNA"/>
</dbReference>
<evidence type="ECO:0000313" key="4">
    <source>
        <dbReference type="Proteomes" id="UP000029278"/>
    </source>
</evidence>
<organism evidence="2 4">
    <name type="scientific">Paenibacillus macerans</name>
    <name type="common">Bacillus macerans</name>
    <dbReference type="NCBI Taxonomy" id="44252"/>
    <lineage>
        <taxon>Bacteria</taxon>
        <taxon>Bacillati</taxon>
        <taxon>Bacillota</taxon>
        <taxon>Bacilli</taxon>
        <taxon>Bacillales</taxon>
        <taxon>Paenibacillaceae</taxon>
        <taxon>Paenibacillus</taxon>
    </lineage>
</organism>
<dbReference type="InterPro" id="IPR049971">
    <property type="entry name" value="CLC_0170-like"/>
</dbReference>
<evidence type="ECO:0000313" key="5">
    <source>
        <dbReference type="Proteomes" id="UP000442469"/>
    </source>
</evidence>
<dbReference type="Proteomes" id="UP000442469">
    <property type="component" value="Unassembled WGS sequence"/>
</dbReference>
<accession>A0A090ZBV8</accession>
<dbReference type="AlphaFoldDB" id="A0A090ZBV8"/>
<reference evidence="3 5" key="2">
    <citation type="submission" date="2019-11" db="EMBL/GenBank/DDBJ databases">
        <title>Draft genome sequences of five Paenibacillus species of dairy origin.</title>
        <authorList>
            <person name="Olajide A.M."/>
            <person name="Chen S."/>
            <person name="Lapointe G."/>
        </authorList>
    </citation>
    <scope>NUCLEOTIDE SEQUENCE [LARGE SCALE GENOMIC DNA]</scope>
    <source>
        <strain evidence="3 5">3CT49</strain>
    </source>
</reference>
<keyword evidence="4" id="KW-1185">Reference proteome</keyword>
<proteinExistence type="predicted"/>
<feature type="transmembrane region" description="Helical" evidence="1">
    <location>
        <begin position="42"/>
        <end position="63"/>
    </location>
</feature>
<comment type="caution">
    <text evidence="2">The sequence shown here is derived from an EMBL/GenBank/DDBJ whole genome shotgun (WGS) entry which is preliminary data.</text>
</comment>
<evidence type="ECO:0000313" key="3">
    <source>
        <dbReference type="EMBL" id="MUG24348.1"/>
    </source>
</evidence>
<evidence type="ECO:0000256" key="1">
    <source>
        <dbReference type="SAM" id="Phobius"/>
    </source>
</evidence>
<dbReference type="STRING" id="44252.DJ90_3388"/>
<sequence length="64" mass="7236">MIRVLASTSVMFLFSGLILLLVDKEIYKVTHMKKEHRCARFFGWAEVALSAAGLLTFLLLHALN</sequence>
<keyword evidence="1" id="KW-1133">Transmembrane helix</keyword>
<dbReference type="RefSeq" id="WP_036624952.1">
    <property type="nucleotide sequence ID" value="NZ_BGML01000001.1"/>
</dbReference>
<name>A0A090ZBV8_PAEMA</name>
<keyword evidence="1" id="KW-0812">Transmembrane</keyword>
<reference evidence="2 4" key="1">
    <citation type="submission" date="2014-04" db="EMBL/GenBank/DDBJ databases">
        <authorList>
            <person name="Bishop-Lilly K.A."/>
            <person name="Broomall S.M."/>
            <person name="Chain P.S."/>
            <person name="Chertkov O."/>
            <person name="Coyne S.R."/>
            <person name="Daligault H.E."/>
            <person name="Davenport K.W."/>
            <person name="Erkkila T."/>
            <person name="Frey K.G."/>
            <person name="Gibbons H.S."/>
            <person name="Gu W."/>
            <person name="Jaissle J."/>
            <person name="Johnson S.L."/>
            <person name="Koroleva G.I."/>
            <person name="Ladner J.T."/>
            <person name="Lo C.-C."/>
            <person name="Minogue T.D."/>
            <person name="Munk C."/>
            <person name="Palacios G.F."/>
            <person name="Redden C.L."/>
            <person name="Rosenzweig C.N."/>
            <person name="Scholz M.B."/>
            <person name="Teshima H."/>
            <person name="Xu Y."/>
        </authorList>
    </citation>
    <scope>NUCLEOTIDE SEQUENCE [LARGE SCALE GENOMIC DNA]</scope>
    <source>
        <strain evidence="2 4">8244</strain>
    </source>
</reference>
<dbReference type="PATRIC" id="fig|44252.3.peg.3519"/>
<evidence type="ECO:0000313" key="2">
    <source>
        <dbReference type="EMBL" id="KFN08072.1"/>
    </source>
</evidence>
<protein>
    <submittedName>
        <fullName evidence="2">Putative membrane protein</fullName>
    </submittedName>
</protein>
<feature type="transmembrane region" description="Helical" evidence="1">
    <location>
        <begin position="6"/>
        <end position="22"/>
    </location>
</feature>
<gene>
    <name evidence="2" type="ORF">DJ90_3388</name>
    <name evidence="3" type="ORF">GNQ08_18370</name>
</gene>
<keyword evidence="1" id="KW-0472">Membrane</keyword>